<dbReference type="GO" id="GO:0009507">
    <property type="term" value="C:chloroplast"/>
    <property type="evidence" value="ECO:0007669"/>
    <property type="project" value="TreeGrafter"/>
</dbReference>
<dbReference type="Gene3D" id="3.40.50.1820">
    <property type="entry name" value="alpha/beta hydrolase"/>
    <property type="match status" value="1"/>
</dbReference>
<gene>
    <name evidence="3" type="ORF">CEUSTIGMA_g6557.t1</name>
</gene>
<protein>
    <recommendedName>
        <fullName evidence="2">AB hydrolase-1 domain-containing protein</fullName>
    </recommendedName>
</protein>
<dbReference type="Pfam" id="PF12697">
    <property type="entry name" value="Abhydrolase_6"/>
    <property type="match status" value="1"/>
</dbReference>
<evidence type="ECO:0000259" key="2">
    <source>
        <dbReference type="Pfam" id="PF12697"/>
    </source>
</evidence>
<name>A0A250X7S7_9CHLO</name>
<keyword evidence="1" id="KW-0812">Transmembrane</keyword>
<accession>A0A250X7S7</accession>
<dbReference type="InterPro" id="IPR000073">
    <property type="entry name" value="AB_hydrolase_1"/>
</dbReference>
<evidence type="ECO:0000313" key="3">
    <source>
        <dbReference type="EMBL" id="GAX79117.1"/>
    </source>
</evidence>
<dbReference type="STRING" id="1157962.A0A250X7S7"/>
<reference evidence="3 4" key="1">
    <citation type="submission" date="2017-08" db="EMBL/GenBank/DDBJ databases">
        <title>Acidophilic green algal genome provides insights into adaptation to an acidic environment.</title>
        <authorList>
            <person name="Hirooka S."/>
            <person name="Hirose Y."/>
            <person name="Kanesaki Y."/>
            <person name="Higuchi S."/>
            <person name="Fujiwara T."/>
            <person name="Onuma R."/>
            <person name="Era A."/>
            <person name="Ohbayashi R."/>
            <person name="Uzuka A."/>
            <person name="Nozaki H."/>
            <person name="Yoshikawa H."/>
            <person name="Miyagishima S.Y."/>
        </authorList>
    </citation>
    <scope>NUCLEOTIDE SEQUENCE [LARGE SCALE GENOMIC DNA]</scope>
    <source>
        <strain evidence="3 4">NIES-2499</strain>
    </source>
</reference>
<keyword evidence="1" id="KW-0472">Membrane</keyword>
<dbReference type="SUPFAM" id="SSF53474">
    <property type="entry name" value="alpha/beta-Hydrolases"/>
    <property type="match status" value="1"/>
</dbReference>
<sequence length="293" mass="32464">MWRGHKTNYVSAGCGQPVVLVHGFGASVGHYRKNIEVLAKHYKVYAVDLLGFGASDKAVVEYSMELWRDQVLDFMKEFVQTPAVVVGNSIGGLTTLMAAAEGPNSVKGVVLLNCAVGMNSKAAIDDWRIVVIYPLLFLIDLLLKSSLARWLFDKYRSKENIRNIVSKVYRNQEAVDDALVDLLYRPSCDPGAVDVFVSVLTGQPGPRPWEVAPRVSAPLLILWGDSDPFTPVDGPTGQFFQSLPKTRSETVFQLLEDVGHCPHDDRPDQVHKYLLPWLESVYSQDASKCQANA</sequence>
<feature type="domain" description="AB hydrolase-1" evidence="2">
    <location>
        <begin position="18"/>
        <end position="270"/>
    </location>
</feature>
<dbReference type="PANTHER" id="PTHR46438">
    <property type="entry name" value="ALPHA/BETA-HYDROLASES SUPERFAMILY PROTEIN"/>
    <property type="match status" value="1"/>
</dbReference>
<dbReference type="EMBL" id="BEGY01000039">
    <property type="protein sequence ID" value="GAX79117.1"/>
    <property type="molecule type" value="Genomic_DNA"/>
</dbReference>
<dbReference type="PRINTS" id="PR00111">
    <property type="entry name" value="ABHYDROLASE"/>
</dbReference>
<dbReference type="FunFam" id="3.40.50.1820:FF:000174">
    <property type="entry name" value="Predicted protein"/>
    <property type="match status" value="1"/>
</dbReference>
<dbReference type="InterPro" id="IPR029058">
    <property type="entry name" value="AB_hydrolase_fold"/>
</dbReference>
<evidence type="ECO:0000313" key="4">
    <source>
        <dbReference type="Proteomes" id="UP000232323"/>
    </source>
</evidence>
<evidence type="ECO:0000256" key="1">
    <source>
        <dbReference type="SAM" id="Phobius"/>
    </source>
</evidence>
<dbReference type="AlphaFoldDB" id="A0A250X7S7"/>
<organism evidence="3 4">
    <name type="scientific">Chlamydomonas eustigma</name>
    <dbReference type="NCBI Taxonomy" id="1157962"/>
    <lineage>
        <taxon>Eukaryota</taxon>
        <taxon>Viridiplantae</taxon>
        <taxon>Chlorophyta</taxon>
        <taxon>core chlorophytes</taxon>
        <taxon>Chlorophyceae</taxon>
        <taxon>CS clade</taxon>
        <taxon>Chlamydomonadales</taxon>
        <taxon>Chlamydomonadaceae</taxon>
        <taxon>Chlamydomonas</taxon>
    </lineage>
</organism>
<comment type="caution">
    <text evidence="3">The sequence shown here is derived from an EMBL/GenBank/DDBJ whole genome shotgun (WGS) entry which is preliminary data.</text>
</comment>
<keyword evidence="1" id="KW-1133">Transmembrane helix</keyword>
<dbReference type="GO" id="GO:0047746">
    <property type="term" value="F:chlorophyllase activity"/>
    <property type="evidence" value="ECO:0007669"/>
    <property type="project" value="TreeGrafter"/>
</dbReference>
<feature type="transmembrane region" description="Helical" evidence="1">
    <location>
        <begin position="131"/>
        <end position="152"/>
    </location>
</feature>
<dbReference type="Proteomes" id="UP000232323">
    <property type="component" value="Unassembled WGS sequence"/>
</dbReference>
<dbReference type="OrthoDB" id="408373at2759"/>
<dbReference type="GO" id="GO:0015994">
    <property type="term" value="P:chlorophyll metabolic process"/>
    <property type="evidence" value="ECO:0007669"/>
    <property type="project" value="TreeGrafter"/>
</dbReference>
<dbReference type="PANTHER" id="PTHR46438:SF7">
    <property type="entry name" value="ALPHA_BETA-HYDROLASES SUPERFAMILY PROTEIN"/>
    <property type="match status" value="1"/>
</dbReference>
<proteinExistence type="predicted"/>
<keyword evidence="4" id="KW-1185">Reference proteome</keyword>